<evidence type="ECO:0000256" key="1">
    <source>
        <dbReference type="ARBA" id="ARBA00004651"/>
    </source>
</evidence>
<dbReference type="SUPFAM" id="SSF161098">
    <property type="entry name" value="MetI-like"/>
    <property type="match status" value="1"/>
</dbReference>
<dbReference type="KEGG" id="cpf:CPF_0558"/>
<dbReference type="HOGENOM" id="CLU_016047_1_2_9"/>
<keyword evidence="3 9" id="KW-0813">Transport</keyword>
<dbReference type="GO" id="GO:0055085">
    <property type="term" value="P:transmembrane transport"/>
    <property type="evidence" value="ECO:0007669"/>
    <property type="project" value="InterPro"/>
</dbReference>
<evidence type="ECO:0000256" key="4">
    <source>
        <dbReference type="ARBA" id="ARBA00022475"/>
    </source>
</evidence>
<keyword evidence="7 9" id="KW-1133">Transmembrane helix</keyword>
<keyword evidence="5" id="KW-0762">Sugar transport</keyword>
<keyword evidence="12" id="KW-1185">Reference proteome</keyword>
<comment type="similarity">
    <text evidence="2">Belongs to the binding-protein-dependent transport system permease family. MalFG subfamily.</text>
</comment>
<reference evidence="11 12" key="1">
    <citation type="journal article" date="2006" name="Genome Res.">
        <title>Skewed genomic variability in strains of the toxigenic bacterial pathogen, Clostridium perfringens.</title>
        <authorList>
            <person name="Myers G.S."/>
            <person name="Rasko D.A."/>
            <person name="Cheung J.K."/>
            <person name="Ravel J."/>
            <person name="Seshadri R."/>
            <person name="Deboy R.T."/>
            <person name="Ren Q."/>
            <person name="Varga J."/>
            <person name="Awad M.M."/>
            <person name="Brinkac L.M."/>
            <person name="Daugherty S.C."/>
            <person name="Haft D.H."/>
            <person name="Dodson R.J."/>
            <person name="Madupu R."/>
            <person name="Nelson W.C."/>
            <person name="Rosovitz M.J."/>
            <person name="Sullivan S.A."/>
            <person name="Khouri H."/>
            <person name="Dimitrov G.I."/>
            <person name="Watkins K.L."/>
            <person name="Mulligan S."/>
            <person name="Benton J."/>
            <person name="Radune D."/>
            <person name="Fisher D.J."/>
            <person name="Atkins H.S."/>
            <person name="Hiscox T."/>
            <person name="Jost B.H."/>
            <person name="Billington S.J."/>
            <person name="Songer J.G."/>
            <person name="McClane B.A."/>
            <person name="Titball R.W."/>
            <person name="Rood J.I."/>
            <person name="Melville S.B."/>
            <person name="Paulsen I.T."/>
        </authorList>
    </citation>
    <scope>NUCLEOTIDE SEQUENCE [LARGE SCALE GENOMIC DNA]</scope>
    <source>
        <strain evidence="12">ATCC 13124 / DSM 756 / JCM 1290 / NCIMB 6125 / NCTC 8237 / S 107 / Type A</strain>
    </source>
</reference>
<evidence type="ECO:0000256" key="7">
    <source>
        <dbReference type="ARBA" id="ARBA00022989"/>
    </source>
</evidence>
<dbReference type="STRING" id="195103.CPF_0558"/>
<feature type="transmembrane region" description="Helical" evidence="9">
    <location>
        <begin position="26"/>
        <end position="47"/>
    </location>
</feature>
<proteinExistence type="inferred from homology"/>
<evidence type="ECO:0000256" key="3">
    <source>
        <dbReference type="ARBA" id="ARBA00022448"/>
    </source>
</evidence>
<keyword evidence="8 9" id="KW-0472">Membrane</keyword>
<evidence type="ECO:0000256" key="6">
    <source>
        <dbReference type="ARBA" id="ARBA00022692"/>
    </source>
</evidence>
<sequence length="293" mass="32698">MLETKKRKNVGLDTENKTKKVISNTLLRIILIAATILVIVPIIWTIMSSFKTTKEFYASPWALPKSFGFANYMTAFTEANMGAYFFNSILVTIIAMVLSLCLSVPASYVLARQKFFGCSFIKNLFMAGLFIQPVYIIVPLFTILEKMKLLNNLFALALVYAVLSLPFSIYIMSGFMKGIAKDYEEAAMIDGCTNLQILTKIVVPLAKPGIITIMIFNFMNYWNEYAMAMTFITDADKKTLPVGLQNLMEVQKFATDWGALFAGLVIVMVPTMVIYSLVHKKLTEGVNIGGVKG</sequence>
<feature type="transmembrane region" description="Helical" evidence="9">
    <location>
        <begin position="123"/>
        <end position="141"/>
    </location>
</feature>
<evidence type="ECO:0000313" key="11">
    <source>
        <dbReference type="EMBL" id="ABG84763.1"/>
    </source>
</evidence>
<dbReference type="GO" id="GO:0005886">
    <property type="term" value="C:plasma membrane"/>
    <property type="evidence" value="ECO:0007669"/>
    <property type="project" value="UniProtKB-SubCell"/>
</dbReference>
<dbReference type="InterPro" id="IPR050901">
    <property type="entry name" value="BP-dep_ABC_trans_perm"/>
</dbReference>
<feature type="transmembrane region" description="Helical" evidence="9">
    <location>
        <begin position="153"/>
        <end position="176"/>
    </location>
</feature>
<dbReference type="PANTHER" id="PTHR32243:SF50">
    <property type="entry name" value="MALTOSE_MALTODEXTRIN TRANSPORT SYSTEM PERMEASE PROTEIN MALG"/>
    <property type="match status" value="1"/>
</dbReference>
<dbReference type="PROSITE" id="PS50928">
    <property type="entry name" value="ABC_TM1"/>
    <property type="match status" value="1"/>
</dbReference>
<dbReference type="AlphaFoldDB" id="A0A0H2YUM3"/>
<feature type="domain" description="ABC transmembrane type-1" evidence="10">
    <location>
        <begin position="85"/>
        <end position="278"/>
    </location>
</feature>
<dbReference type="PANTHER" id="PTHR32243">
    <property type="entry name" value="MALTOSE TRANSPORT SYSTEM PERMEASE-RELATED"/>
    <property type="match status" value="1"/>
</dbReference>
<evidence type="ECO:0000259" key="10">
    <source>
        <dbReference type="PROSITE" id="PS50928"/>
    </source>
</evidence>
<dbReference type="PaxDb" id="195103-CPF_0558"/>
<dbReference type="Pfam" id="PF00528">
    <property type="entry name" value="BPD_transp_1"/>
    <property type="match status" value="1"/>
</dbReference>
<gene>
    <name evidence="11" type="ordered locus">CPF_0558</name>
</gene>
<feature type="transmembrane region" description="Helical" evidence="9">
    <location>
        <begin position="257"/>
        <end position="278"/>
    </location>
</feature>
<keyword evidence="4" id="KW-1003">Cell membrane</keyword>
<feature type="transmembrane region" description="Helical" evidence="9">
    <location>
        <begin position="84"/>
        <end position="111"/>
    </location>
</feature>
<keyword evidence="6 9" id="KW-0812">Transmembrane</keyword>
<evidence type="ECO:0000313" key="12">
    <source>
        <dbReference type="Proteomes" id="UP000001823"/>
    </source>
</evidence>
<evidence type="ECO:0000256" key="8">
    <source>
        <dbReference type="ARBA" id="ARBA00023136"/>
    </source>
</evidence>
<comment type="subcellular location">
    <subcellularLocation>
        <location evidence="1 9">Cell membrane</location>
        <topology evidence="1 9">Multi-pass membrane protein</topology>
    </subcellularLocation>
</comment>
<evidence type="ECO:0000256" key="9">
    <source>
        <dbReference type="RuleBase" id="RU363032"/>
    </source>
</evidence>
<evidence type="ECO:0000256" key="2">
    <source>
        <dbReference type="ARBA" id="ARBA00009047"/>
    </source>
</evidence>
<accession>A0A0H2YUM3</accession>
<evidence type="ECO:0000256" key="5">
    <source>
        <dbReference type="ARBA" id="ARBA00022597"/>
    </source>
</evidence>
<name>A0A0H2YUM3_CLOP1</name>
<dbReference type="Gene3D" id="1.10.3720.10">
    <property type="entry name" value="MetI-like"/>
    <property type="match status" value="1"/>
</dbReference>
<dbReference type="InterPro" id="IPR035906">
    <property type="entry name" value="MetI-like_sf"/>
</dbReference>
<protein>
    <submittedName>
        <fullName evidence="11">ABC transporter, permease protein</fullName>
    </submittedName>
</protein>
<feature type="transmembrane region" description="Helical" evidence="9">
    <location>
        <begin position="197"/>
        <end position="219"/>
    </location>
</feature>
<dbReference type="GeneID" id="93003101"/>
<dbReference type="InterPro" id="IPR000515">
    <property type="entry name" value="MetI-like"/>
</dbReference>
<dbReference type="EMBL" id="CP000246">
    <property type="protein sequence ID" value="ABG84763.1"/>
    <property type="molecule type" value="Genomic_DNA"/>
</dbReference>
<dbReference type="Proteomes" id="UP000001823">
    <property type="component" value="Chromosome"/>
</dbReference>
<dbReference type="CDD" id="cd06261">
    <property type="entry name" value="TM_PBP2"/>
    <property type="match status" value="1"/>
</dbReference>
<dbReference type="eggNOG" id="COG0395">
    <property type="taxonomic scope" value="Bacteria"/>
</dbReference>
<dbReference type="RefSeq" id="WP_003449831.1">
    <property type="nucleotide sequence ID" value="NC_008261.1"/>
</dbReference>
<organism evidence="11 12">
    <name type="scientific">Clostridium perfringens (strain ATCC 13124 / DSM 756 / JCM 1290 / NCIMB 6125 / NCTC 8237 / Type A)</name>
    <dbReference type="NCBI Taxonomy" id="195103"/>
    <lineage>
        <taxon>Bacteria</taxon>
        <taxon>Bacillati</taxon>
        <taxon>Bacillota</taxon>
        <taxon>Clostridia</taxon>
        <taxon>Eubacteriales</taxon>
        <taxon>Clostridiaceae</taxon>
        <taxon>Clostridium</taxon>
    </lineage>
</organism>